<dbReference type="InterPro" id="IPR022642">
    <property type="entry name" value="CheR_C"/>
</dbReference>
<keyword evidence="6" id="KW-1185">Reference proteome</keyword>
<accession>A0ABT8E9H2</accession>
<name>A0ABT8E9H2_9BACL</name>
<dbReference type="Pfam" id="PF01739">
    <property type="entry name" value="CheR"/>
    <property type="match status" value="1"/>
</dbReference>
<dbReference type="InterPro" id="IPR022641">
    <property type="entry name" value="CheR_N"/>
</dbReference>
<keyword evidence="1" id="KW-0489">Methyltransferase</keyword>
<dbReference type="PROSITE" id="PS50123">
    <property type="entry name" value="CHER"/>
    <property type="match status" value="1"/>
</dbReference>
<protein>
    <submittedName>
        <fullName evidence="5">Protein-glutamate O-methyltransferase CheR</fullName>
    </submittedName>
</protein>
<dbReference type="Gene3D" id="3.40.50.150">
    <property type="entry name" value="Vaccinia Virus protein VP39"/>
    <property type="match status" value="1"/>
</dbReference>
<evidence type="ECO:0000256" key="3">
    <source>
        <dbReference type="ARBA" id="ARBA00022691"/>
    </source>
</evidence>
<evidence type="ECO:0000256" key="1">
    <source>
        <dbReference type="ARBA" id="ARBA00022603"/>
    </source>
</evidence>
<reference evidence="5" key="1">
    <citation type="submission" date="2023-06" db="EMBL/GenBank/DDBJ databases">
        <title>Draft Genome Sequences of Representative Paenibacillus Polymyxa, Bacillus cereus, Fictibacillus sp., and Brevibacillus agri Strains Isolated from Amazonian Dark Earth.</title>
        <authorList>
            <person name="Pellegrinetti T.A."/>
            <person name="Cunha I.C.M."/>
            <person name="Chaves M.G."/>
            <person name="Freitas A.S."/>
            <person name="Silva A.V.R."/>
            <person name="Tsai S.M."/>
            <person name="Mendes L.W."/>
        </authorList>
    </citation>
    <scope>NUCLEOTIDE SEQUENCE</scope>
    <source>
        <strain evidence="5">CENA-BCM004</strain>
    </source>
</reference>
<dbReference type="EMBL" id="JAUHLN010000003">
    <property type="protein sequence ID" value="MDN4074561.1"/>
    <property type="molecule type" value="Genomic_DNA"/>
</dbReference>
<dbReference type="CDD" id="cd02440">
    <property type="entry name" value="AdoMet_MTases"/>
    <property type="match status" value="1"/>
</dbReference>
<evidence type="ECO:0000256" key="2">
    <source>
        <dbReference type="ARBA" id="ARBA00022679"/>
    </source>
</evidence>
<dbReference type="PANTHER" id="PTHR24422">
    <property type="entry name" value="CHEMOTAXIS PROTEIN METHYLTRANSFERASE"/>
    <property type="match status" value="1"/>
</dbReference>
<dbReference type="PANTHER" id="PTHR24422:SF19">
    <property type="entry name" value="CHEMOTAXIS PROTEIN METHYLTRANSFERASE"/>
    <property type="match status" value="1"/>
</dbReference>
<dbReference type="SUPFAM" id="SSF47757">
    <property type="entry name" value="Chemotaxis receptor methyltransferase CheR, N-terminal domain"/>
    <property type="match status" value="1"/>
</dbReference>
<dbReference type="SUPFAM" id="SSF53335">
    <property type="entry name" value="S-adenosyl-L-methionine-dependent methyltransferases"/>
    <property type="match status" value="1"/>
</dbReference>
<keyword evidence="3" id="KW-0949">S-adenosyl-L-methionine</keyword>
<dbReference type="RefSeq" id="WP_290400681.1">
    <property type="nucleotide sequence ID" value="NZ_JAUHLN010000003.1"/>
</dbReference>
<dbReference type="Pfam" id="PF03705">
    <property type="entry name" value="CheR_N"/>
    <property type="match status" value="1"/>
</dbReference>
<evidence type="ECO:0000313" key="6">
    <source>
        <dbReference type="Proteomes" id="UP001168694"/>
    </source>
</evidence>
<evidence type="ECO:0000313" key="5">
    <source>
        <dbReference type="EMBL" id="MDN4074561.1"/>
    </source>
</evidence>
<dbReference type="PRINTS" id="PR00996">
    <property type="entry name" value="CHERMTFRASE"/>
</dbReference>
<comment type="caution">
    <text evidence="5">The sequence shown here is derived from an EMBL/GenBank/DDBJ whole genome shotgun (WGS) entry which is preliminary data.</text>
</comment>
<dbReference type="SMART" id="SM00138">
    <property type="entry name" value="MeTrc"/>
    <property type="match status" value="1"/>
</dbReference>
<proteinExistence type="predicted"/>
<organism evidence="5 6">
    <name type="scientific">Fictibacillus terranigra</name>
    <dbReference type="NCBI Taxonomy" id="3058424"/>
    <lineage>
        <taxon>Bacteria</taxon>
        <taxon>Bacillati</taxon>
        <taxon>Bacillota</taxon>
        <taxon>Bacilli</taxon>
        <taxon>Bacillales</taxon>
        <taxon>Fictibacillaceae</taxon>
        <taxon>Fictibacillus</taxon>
    </lineage>
</organism>
<feature type="domain" description="CheR-type methyltransferase" evidence="4">
    <location>
        <begin position="1"/>
        <end position="259"/>
    </location>
</feature>
<sequence length="259" mass="29952">MDLDYSNFIKDIHSMTSIDLSLYKEAQMKRRLAAFRDKKNYESFALFSKALRRDRLLMDEFLDRMTINVSEFYRNPERWLVVKEKIIPDLLSRTNRLKIWSAACSTGEEPYTLSSMLQERSGDFSYSILATDLDVIALRKAKEGLFAASSLKNVPGTVRNSCFRTEAGDVTVTDRLRKPIVFKQHNLLADPFEKNFDLIVCRNVMIYFTEEAKEALFQKFSEALSPGGYLFVGSTEQIFHPGRFDLQAKEAFLYQKPLT</sequence>
<dbReference type="InterPro" id="IPR029063">
    <property type="entry name" value="SAM-dependent_MTases_sf"/>
</dbReference>
<gene>
    <name evidence="5" type="ORF">QYF49_16390</name>
</gene>
<dbReference type="InterPro" id="IPR050903">
    <property type="entry name" value="Bact_Chemotaxis_MeTrfase"/>
</dbReference>
<evidence type="ECO:0000259" key="4">
    <source>
        <dbReference type="PROSITE" id="PS50123"/>
    </source>
</evidence>
<dbReference type="Proteomes" id="UP001168694">
    <property type="component" value="Unassembled WGS sequence"/>
</dbReference>
<dbReference type="InterPro" id="IPR000780">
    <property type="entry name" value="CheR_MeTrfase"/>
</dbReference>
<keyword evidence="2" id="KW-0808">Transferase</keyword>